<name>A0ABW4QBN2_9MICC</name>
<organism evidence="2 3">
    <name type="scientific">Arthrobacter flavus</name>
    <dbReference type="NCBI Taxonomy" id="95172"/>
    <lineage>
        <taxon>Bacteria</taxon>
        <taxon>Bacillati</taxon>
        <taxon>Actinomycetota</taxon>
        <taxon>Actinomycetes</taxon>
        <taxon>Micrococcales</taxon>
        <taxon>Micrococcaceae</taxon>
        <taxon>Arthrobacter</taxon>
    </lineage>
</organism>
<dbReference type="Gene3D" id="3.90.1200.10">
    <property type="match status" value="1"/>
</dbReference>
<proteinExistence type="predicted"/>
<dbReference type="SUPFAM" id="SSF56112">
    <property type="entry name" value="Protein kinase-like (PK-like)"/>
    <property type="match status" value="1"/>
</dbReference>
<feature type="domain" description="Aminoglycoside phosphotransferase" evidence="1">
    <location>
        <begin position="83"/>
        <end position="240"/>
    </location>
</feature>
<dbReference type="InterPro" id="IPR002575">
    <property type="entry name" value="Aminoglycoside_PTrfase"/>
</dbReference>
<gene>
    <name evidence="2" type="ORF">ACFSFX_15735</name>
</gene>
<sequence length="283" mass="32459">MTSWDLELLDRRQSEYVARLLGAPVVIEDLSWELVDTKVLHVRVGDRDFVVKAAPLTNHHIGREITAHETYTEPLVRLARTGQLVAADRAANILISRYQPGTLVEGTSHEFALDVHEQAGSVLRAFHDQHPRLDDEYEIRATERANAWLDRKHRIAPAVEAEARLVLSAYRPASIVVVPTHGDWQPRNWLIEQEWVRIIDFGRFDFRPPATDFCRLATQQWMEVPKLEAAFLNGYGADPRDDHVWLMDLLREAIGTAVWAFLVGDVEFETQGHRMLEEAISRF</sequence>
<reference evidence="3" key="1">
    <citation type="journal article" date="2019" name="Int. J. Syst. Evol. Microbiol.">
        <title>The Global Catalogue of Microorganisms (GCM) 10K type strain sequencing project: providing services to taxonomists for standard genome sequencing and annotation.</title>
        <authorList>
            <consortium name="The Broad Institute Genomics Platform"/>
            <consortium name="The Broad Institute Genome Sequencing Center for Infectious Disease"/>
            <person name="Wu L."/>
            <person name="Ma J."/>
        </authorList>
    </citation>
    <scope>NUCLEOTIDE SEQUENCE [LARGE SCALE GENOMIC DNA]</scope>
    <source>
        <strain evidence="3">JCM 11496</strain>
    </source>
</reference>
<dbReference type="EMBL" id="JBHUGA010000064">
    <property type="protein sequence ID" value="MFD1848041.1"/>
    <property type="molecule type" value="Genomic_DNA"/>
</dbReference>
<dbReference type="InterPro" id="IPR011009">
    <property type="entry name" value="Kinase-like_dom_sf"/>
</dbReference>
<evidence type="ECO:0000259" key="1">
    <source>
        <dbReference type="Pfam" id="PF01636"/>
    </source>
</evidence>
<accession>A0ABW4QBN2</accession>
<comment type="caution">
    <text evidence="2">The sequence shown here is derived from an EMBL/GenBank/DDBJ whole genome shotgun (WGS) entry which is preliminary data.</text>
</comment>
<protein>
    <submittedName>
        <fullName evidence="2">Phosphotransferase family protein</fullName>
    </submittedName>
</protein>
<dbReference type="RefSeq" id="WP_343882439.1">
    <property type="nucleotide sequence ID" value="NZ_BAAAIJ010000064.1"/>
</dbReference>
<dbReference type="Proteomes" id="UP001597307">
    <property type="component" value="Unassembled WGS sequence"/>
</dbReference>
<dbReference type="Pfam" id="PF01636">
    <property type="entry name" value="APH"/>
    <property type="match status" value="1"/>
</dbReference>
<evidence type="ECO:0000313" key="2">
    <source>
        <dbReference type="EMBL" id="MFD1848041.1"/>
    </source>
</evidence>
<keyword evidence="3" id="KW-1185">Reference proteome</keyword>
<evidence type="ECO:0000313" key="3">
    <source>
        <dbReference type="Proteomes" id="UP001597307"/>
    </source>
</evidence>